<dbReference type="GO" id="GO:0009055">
    <property type="term" value="F:electron transfer activity"/>
    <property type="evidence" value="ECO:0007669"/>
    <property type="project" value="InterPro"/>
</dbReference>
<dbReference type="InterPro" id="IPR001203">
    <property type="entry name" value="OxRdtase_Ald_Fedxn_C"/>
</dbReference>
<gene>
    <name evidence="2" type="ORF">LCGC14_2699150</name>
</gene>
<accession>A0A0F9C825</accession>
<feature type="domain" description="Aldehyde ferredoxin oxidoreductase C-terminal" evidence="1">
    <location>
        <begin position="24"/>
        <end position="435"/>
    </location>
</feature>
<feature type="non-terminal residue" evidence="2">
    <location>
        <position position="1"/>
    </location>
</feature>
<dbReference type="PANTHER" id="PTHR30038:SF0">
    <property type="entry name" value="TUNGSTEN-CONTAINING ALDEHYDE FERREDOXIN OXIDOREDUCTASE"/>
    <property type="match status" value="1"/>
</dbReference>
<sequence>KAIVVDSKNAPPFVSQDFQNAAIRATKKIKNNTTCQNYRRYGSSNVSDYWDEIGCFSGKNYQFGSLPRWRETRGTKQMKSFVTRSEGSCYRCPMPCFNQVEVTEGKYKGLKITSGTFVQSVIAFGAKCGLESLPAIWKCKEICHRLGMDFDSASGVIAFAMELFEKQLLTLNDTDGLPLTWGNETAVMKLLWKIAHRQGLGEVLAKGSVRASKELGLGTAPYVMAIKGLEMISSDVRSAPRGWSLGSLTNSRGGDNLPGSHMKGDSLPALHLLQPKNRAEWEAFSDKFVSELDMFENIKTAIYGNPPLVNPFTYRGKAMMTRWFEDLLYGVSALGLCTFPADKLALGPTTYADLLSAYLGEEITPQEYMEIGERIFNIQRLFVIREGISRKDDTWPDRFFKEKLPQGPAQGGEVVSRETIEWVLDEYYDARGWEKS</sequence>
<dbReference type="InterPro" id="IPR013984">
    <property type="entry name" value="Ald_Fedxn_OxRdtase_dom2"/>
</dbReference>
<proteinExistence type="predicted"/>
<dbReference type="Gene3D" id="1.10.569.10">
    <property type="entry name" value="Aldehyde Ferredoxin Oxidoreductase Protein, subunit A, domain 2"/>
    <property type="match status" value="1"/>
</dbReference>
<dbReference type="PANTHER" id="PTHR30038">
    <property type="entry name" value="ALDEHYDE FERREDOXIN OXIDOREDUCTASE"/>
    <property type="match status" value="1"/>
</dbReference>
<organism evidence="2">
    <name type="scientific">marine sediment metagenome</name>
    <dbReference type="NCBI Taxonomy" id="412755"/>
    <lineage>
        <taxon>unclassified sequences</taxon>
        <taxon>metagenomes</taxon>
        <taxon>ecological metagenomes</taxon>
    </lineage>
</organism>
<evidence type="ECO:0000259" key="1">
    <source>
        <dbReference type="Pfam" id="PF01314"/>
    </source>
</evidence>
<dbReference type="GO" id="GO:0016625">
    <property type="term" value="F:oxidoreductase activity, acting on the aldehyde or oxo group of donors, iron-sulfur protein as acceptor"/>
    <property type="evidence" value="ECO:0007669"/>
    <property type="project" value="InterPro"/>
</dbReference>
<dbReference type="EMBL" id="LAZR01048045">
    <property type="protein sequence ID" value="KKK92816.1"/>
    <property type="molecule type" value="Genomic_DNA"/>
</dbReference>
<reference evidence="2" key="1">
    <citation type="journal article" date="2015" name="Nature">
        <title>Complex archaea that bridge the gap between prokaryotes and eukaryotes.</title>
        <authorList>
            <person name="Spang A."/>
            <person name="Saw J.H."/>
            <person name="Jorgensen S.L."/>
            <person name="Zaremba-Niedzwiedzka K."/>
            <person name="Martijn J."/>
            <person name="Lind A.E."/>
            <person name="van Eijk R."/>
            <person name="Schleper C."/>
            <person name="Guy L."/>
            <person name="Ettema T.J."/>
        </authorList>
    </citation>
    <scope>NUCLEOTIDE SEQUENCE</scope>
</reference>
<dbReference type="SUPFAM" id="SSF48310">
    <property type="entry name" value="Aldehyde ferredoxin oxidoreductase, C-terminal domains"/>
    <property type="match status" value="1"/>
</dbReference>
<name>A0A0F9C825_9ZZZZ</name>
<comment type="caution">
    <text evidence="2">The sequence shown here is derived from an EMBL/GenBank/DDBJ whole genome shotgun (WGS) entry which is preliminary data.</text>
</comment>
<dbReference type="Pfam" id="PF01314">
    <property type="entry name" value="AFOR_C"/>
    <property type="match status" value="1"/>
</dbReference>
<dbReference type="Gene3D" id="1.10.599.10">
    <property type="entry name" value="Aldehyde Ferredoxin Oxidoreductase Protein, subunit A, domain 3"/>
    <property type="match status" value="1"/>
</dbReference>
<dbReference type="InterPro" id="IPR051919">
    <property type="entry name" value="W-dependent_AOR"/>
</dbReference>
<dbReference type="AlphaFoldDB" id="A0A0F9C825"/>
<dbReference type="InterPro" id="IPR036021">
    <property type="entry name" value="Tungsten_al_ferr_oxy-like_C"/>
</dbReference>
<evidence type="ECO:0000313" key="2">
    <source>
        <dbReference type="EMBL" id="KKK92816.1"/>
    </source>
</evidence>
<dbReference type="InterPro" id="IPR013985">
    <property type="entry name" value="Ald_Fedxn_OxRdtase_dom3"/>
</dbReference>
<feature type="non-terminal residue" evidence="2">
    <location>
        <position position="436"/>
    </location>
</feature>
<protein>
    <recommendedName>
        <fullName evidence="1">Aldehyde ferredoxin oxidoreductase C-terminal domain-containing protein</fullName>
    </recommendedName>
</protein>
<dbReference type="GO" id="GO:0051536">
    <property type="term" value="F:iron-sulfur cluster binding"/>
    <property type="evidence" value="ECO:0007669"/>
    <property type="project" value="InterPro"/>
</dbReference>